<evidence type="ECO:0000256" key="3">
    <source>
        <dbReference type="ARBA" id="ARBA00022448"/>
    </source>
</evidence>
<dbReference type="InParanoid" id="A0A067PI01"/>
<keyword evidence="4" id="KW-0539">Nucleus</keyword>
<dbReference type="GO" id="GO:0044611">
    <property type="term" value="C:nuclear pore inner ring"/>
    <property type="evidence" value="ECO:0007669"/>
    <property type="project" value="TreeGrafter"/>
</dbReference>
<dbReference type="HOGENOM" id="CLU_001071_0_0_1"/>
<evidence type="ECO:0000256" key="5">
    <source>
        <dbReference type="SAM" id="MobiDB-lite"/>
    </source>
</evidence>
<feature type="region of interest" description="Disordered" evidence="5">
    <location>
        <begin position="610"/>
        <end position="642"/>
    </location>
</feature>
<dbReference type="GO" id="GO:0006999">
    <property type="term" value="P:nuclear pore organization"/>
    <property type="evidence" value="ECO:0007669"/>
    <property type="project" value="TreeGrafter"/>
</dbReference>
<evidence type="ECO:0000256" key="1">
    <source>
        <dbReference type="ARBA" id="ARBA00004123"/>
    </source>
</evidence>
<accession>A0A067PI01</accession>
<feature type="compositionally biased region" description="Low complexity" evidence="5">
    <location>
        <begin position="626"/>
        <end position="642"/>
    </location>
</feature>
<dbReference type="InterPro" id="IPR021827">
    <property type="entry name" value="Nup186/Nup192/Nup205"/>
</dbReference>
<dbReference type="Proteomes" id="UP000027265">
    <property type="component" value="Unassembled WGS sequence"/>
</dbReference>
<feature type="region of interest" description="Disordered" evidence="5">
    <location>
        <begin position="1052"/>
        <end position="1077"/>
    </location>
</feature>
<keyword evidence="3" id="KW-0813">Transport</keyword>
<evidence type="ECO:0000256" key="4">
    <source>
        <dbReference type="ARBA" id="ARBA00023242"/>
    </source>
</evidence>
<protein>
    <recommendedName>
        <fullName evidence="8">Nucleoporin Nup186/Nup192/Nup205</fullName>
    </recommendedName>
</protein>
<organism evidence="6 7">
    <name type="scientific">Jaapia argillacea MUCL 33604</name>
    <dbReference type="NCBI Taxonomy" id="933084"/>
    <lineage>
        <taxon>Eukaryota</taxon>
        <taxon>Fungi</taxon>
        <taxon>Dikarya</taxon>
        <taxon>Basidiomycota</taxon>
        <taxon>Agaricomycotina</taxon>
        <taxon>Agaricomycetes</taxon>
        <taxon>Agaricomycetidae</taxon>
        <taxon>Jaapiales</taxon>
        <taxon>Jaapiaceae</taxon>
        <taxon>Jaapia</taxon>
    </lineage>
</organism>
<dbReference type="FunCoup" id="A0A067PI01">
    <property type="interactions" value="504"/>
</dbReference>
<dbReference type="OrthoDB" id="2019644at2759"/>
<dbReference type="GO" id="GO:0017056">
    <property type="term" value="F:structural constituent of nuclear pore"/>
    <property type="evidence" value="ECO:0007669"/>
    <property type="project" value="TreeGrafter"/>
</dbReference>
<gene>
    <name evidence="6" type="ORF">JAAARDRAFT_38210</name>
</gene>
<evidence type="ECO:0008006" key="8">
    <source>
        <dbReference type="Google" id="ProtNLM"/>
    </source>
</evidence>
<comment type="subcellular location">
    <subcellularLocation>
        <location evidence="1">Nucleus</location>
    </subcellularLocation>
</comment>
<dbReference type="Pfam" id="PF11894">
    <property type="entry name" value="Nup192"/>
    <property type="match status" value="1"/>
</dbReference>
<reference evidence="7" key="1">
    <citation type="journal article" date="2014" name="Proc. Natl. Acad. Sci. U.S.A.">
        <title>Extensive sampling of basidiomycete genomes demonstrates inadequacy of the white-rot/brown-rot paradigm for wood decay fungi.</title>
        <authorList>
            <person name="Riley R."/>
            <person name="Salamov A.A."/>
            <person name="Brown D.W."/>
            <person name="Nagy L.G."/>
            <person name="Floudas D."/>
            <person name="Held B.W."/>
            <person name="Levasseur A."/>
            <person name="Lombard V."/>
            <person name="Morin E."/>
            <person name="Otillar R."/>
            <person name="Lindquist E.A."/>
            <person name="Sun H."/>
            <person name="LaButti K.M."/>
            <person name="Schmutz J."/>
            <person name="Jabbour D."/>
            <person name="Luo H."/>
            <person name="Baker S.E."/>
            <person name="Pisabarro A.G."/>
            <person name="Walton J.D."/>
            <person name="Blanchette R.A."/>
            <person name="Henrissat B."/>
            <person name="Martin F."/>
            <person name="Cullen D."/>
            <person name="Hibbett D.S."/>
            <person name="Grigoriev I.V."/>
        </authorList>
    </citation>
    <scope>NUCLEOTIDE SEQUENCE [LARGE SCALE GENOMIC DNA]</scope>
    <source>
        <strain evidence="7">MUCL 33604</strain>
    </source>
</reference>
<comment type="similarity">
    <text evidence="2">Belongs to the NUP186/NUP192/NUP205 family.</text>
</comment>
<dbReference type="STRING" id="933084.A0A067PI01"/>
<evidence type="ECO:0000256" key="2">
    <source>
        <dbReference type="ARBA" id="ARBA00005892"/>
    </source>
</evidence>
<dbReference type="EMBL" id="KL197728">
    <property type="protein sequence ID" value="KDQ54533.1"/>
    <property type="molecule type" value="Genomic_DNA"/>
</dbReference>
<dbReference type="PANTHER" id="PTHR31344">
    <property type="entry name" value="NUCLEAR PORE COMPLEX PROTEIN NUP205"/>
    <property type="match status" value="1"/>
</dbReference>
<evidence type="ECO:0000313" key="6">
    <source>
        <dbReference type="EMBL" id="KDQ54533.1"/>
    </source>
</evidence>
<feature type="region of interest" description="Disordered" evidence="5">
    <location>
        <begin position="450"/>
        <end position="473"/>
    </location>
</feature>
<sequence length="2147" mass="237520">MESVARLRAILHNIINAQGSVHGEQELFTLLNDFQPLLAKVFDVGPRSAQEQKELESGKTTINGRSLSVNVEFTRQVVFISQQLNCSERYVAGLLHSIMVENPNITQTDLIEATILEFHERRRHISDCLVFLLQASDAASAGAAPQVYYDLDRFVREYLMPVQDKTLGSLPFKIWKEIENLGNVISTAQNARQCAVSDTVAPSAQGRPPALGLDVLTARCDSLKYERRNLSNALYLISRVGYLPPEEIQRMVEWLPGNPHHSITFYVLATILVALDPVDPDSAGGALRRKLAADKGLVAFMKKKLDPSTEWKELGLKATILLKWTLFLTETRHRDPSLEHQDGFKTEELETQVWNAVQGDAFTYLTRSVAQLQKRGGGYPPSSYAHFLLSSEPEQHLEVPHEDFKPFVLQGFEVLVRSLITHASSELRKIKQRQEDLVLSSTRSDRTRIFRGSTTSRFPPPTTSDSDRSSQPTPRNDIAMLFSFVGLLYSNLPNESALQFWGSGLPESRRTIYQEYVEAQSPKLPSFLQWAVWSTQARDVDMSMALYDMLSGLAKGQQCSELAYNFMARGGSEVIPGSMLPSSPGQSPYNSGPTVSWIVIFGLLESWATPTPTARSPPPQNLGFSQSWQQNPNQSQAQHQHAPQITLGPKDVLLAQSFLRLLATVVTYSVPVRLAISGHAQFRAIPTLVALIPLGVPLELKGALFDTLAAFCEPGAGIAGVEICKAVWTLMERLEVINVRVGSGSGIGMAPVKGVEVELEEVEAVHKMYPATIPFLRLLSTLIHTQKRIPLKDRLADAQPTNTIPDNLGQPYRLPGIGPFASFVVNHVFRRVQSREYLRPSDRWQMDGLSLCFIERCLASYDLESLLAFANSESQLKGEVVVPLLVQPGYEIMKLMLTNSSLQETILKYVVDGVEALDRGYAEEEPYFRSTIVRVLRIVHRVLEIQDIFVDILIPLLSEFDSSAFVGTAYPRSYFTRLDQALSFGPQYVPALAAYVSFPAYPELVLLSIKIVTALTSSSAFGNLATLLDRSSDSDRILAGYKQVLEAETLEDVSSAEDTAEHSTGAGAPDPNGTSDSLAQANRLAVLDLFIQGTEAGRPYPNVAHFFLLGRAGGEAQIQDPHALNARRACIHVILDLLMAGVPDLKGKGKEREARRATQTDPLFITLPPLAERCYRVVYQLCVHSRTSEFSMRYLRTREDFFARQLAAVTFQAPSLEVDQPVQVLYNDGSRVTTTVPTLSSFLRLRSWILDLIALELHVLTSKGHHKSVTDLLQILFGNETVYQDDSDDLEDLYRPFREVGQSHLRIIELLQSLNFDWSDSLTSNPVDMQFFGQLNLMSCIRVDGYGCEIVDKGALLSLLASARRLLHGQGRVMTPAHVEQLAAETTYILESCAVENHRREIRHAVTSAYEAWRRLLDMTLMKCFGGLPHERRESMLFDLLHVLPATLRSANVQEPTAVLLSEAILSCVTKLREDRRHQIIIQSAGADIEAGSLPAERLYALLRSILDGIMDNSRTELVRGNLYATLINYLHLMTASDPDPEAITGSNLSASLSVSMLRGESVLSDSAMSLSLVGQPKRSQNPALTLQTGSLAIMKSVSDRLVSIISRDAIDGPEVWKTVAFMLLDSLVQLSRVEKQHTVLSTLVRHGILSNFVRGLKDSDLQLQSVLKPDPDDLNPLYVFESKMSLLIRIAQTRQGAERLLEARVLPVLAQCDFLDARPEADQSFIDQDSFLPSAIERYHQLFMPTLQLVDAMLASLGHKHATAGNQAMEFLSSHRDTIIILLKNDSDFIPLALVEEFHLLISLCGGVLPVVPQSELLSTTSGFGGIHAAVLSLAAKFVVSGRLTQFVKPRTAAEVQDAAAYAPGYGTNTKFDVNVRHRERMLQQALIAYLGTTSNFTEPEFSLVLSPVTTTPRRDERVSRYHATVPSVADAIEALNDICEDLADTLKQISVLGAELSSREHIRVENLKEFLDLSDADFLEDLDAGQKKSLVCRRVERMMGDAKGIADTLLATMEMLLLLLWRHLVQYSSSEVYHGRRGQSSLAQTQSSMSASLYQSMRFGASVGVGGGGGGSGVGDVKGFREEVNKKLGPVLGRVAGLDLANQDAYPNEWAANAAYLEIMGRRLRDVAEIHGREEGEGEGQGMAS</sequence>
<name>A0A067PI01_9AGAM</name>
<evidence type="ECO:0000313" key="7">
    <source>
        <dbReference type="Proteomes" id="UP000027265"/>
    </source>
</evidence>
<proteinExistence type="inferred from homology"/>
<dbReference type="PANTHER" id="PTHR31344:SF0">
    <property type="entry name" value="NUCLEAR PORE COMPLEX PROTEIN NUP205"/>
    <property type="match status" value="1"/>
</dbReference>
<keyword evidence="7" id="KW-1185">Reference proteome</keyword>